<proteinExistence type="predicted"/>
<dbReference type="eggNOG" id="ENOG5031QM2">
    <property type="taxonomic scope" value="Bacteria"/>
</dbReference>
<organism evidence="2 3">
    <name type="scientific">Acinetobacter soli</name>
    <dbReference type="NCBI Taxonomy" id="487316"/>
    <lineage>
        <taxon>Bacteria</taxon>
        <taxon>Pseudomonadati</taxon>
        <taxon>Pseudomonadota</taxon>
        <taxon>Gammaproteobacteria</taxon>
        <taxon>Moraxellales</taxon>
        <taxon>Moraxellaceae</taxon>
        <taxon>Acinetobacter</taxon>
    </lineage>
</organism>
<dbReference type="Pfam" id="PF10881">
    <property type="entry name" value="DUF2726"/>
    <property type="match status" value="1"/>
</dbReference>
<dbReference type="GeneID" id="67512434"/>
<protein>
    <recommendedName>
        <fullName evidence="1">DUF2726 domain-containing protein</fullName>
    </recommendedName>
</protein>
<evidence type="ECO:0000313" key="3">
    <source>
        <dbReference type="Proteomes" id="UP000185674"/>
    </source>
</evidence>
<dbReference type="KEGG" id="asol:BEN76_14110"/>
<evidence type="ECO:0000313" key="2">
    <source>
        <dbReference type="EMBL" id="APV37078.1"/>
    </source>
</evidence>
<sequence>MYWFLIVGIFALFVFASLKGLQRKQKNDSILKQRAVFSAHEQLFFNRLKEALPELTVLARVSFDALITTKLPRTRYKYQNMVADFVILDHQYHVLAVIDFSDPLHVRRTQHDSYKEQLLQSAGYRILHYTQVPQLAALRRDVYPAKAANEMSYVMTSEPSERLVKYSIFAKS</sequence>
<feature type="domain" description="DUF2726" evidence="1">
    <location>
        <begin position="34"/>
        <end position="140"/>
    </location>
</feature>
<dbReference type="EMBL" id="CP016896">
    <property type="protein sequence ID" value="APV37078.1"/>
    <property type="molecule type" value="Genomic_DNA"/>
</dbReference>
<gene>
    <name evidence="2" type="ORF">BEN76_14110</name>
</gene>
<dbReference type="AlphaFoldDB" id="A0A1P8ELK0"/>
<dbReference type="Proteomes" id="UP000185674">
    <property type="component" value="Chromosome"/>
</dbReference>
<name>A0A1P8ELK0_9GAMM</name>
<evidence type="ECO:0000259" key="1">
    <source>
        <dbReference type="Pfam" id="PF10881"/>
    </source>
</evidence>
<reference evidence="2 3" key="1">
    <citation type="submission" date="2016-08" db="EMBL/GenBank/DDBJ databases">
        <title>Complete genome sequence of Acinetobacter baylyi strain GFJ2.</title>
        <authorList>
            <person name="Tabata M."/>
            <person name="Kuboki S."/>
            <person name="Gibu N."/>
            <person name="Kinouchi Y."/>
            <person name="Vangnai A."/>
            <person name="Kasai D."/>
            <person name="Fukuda M."/>
        </authorList>
    </citation>
    <scope>NUCLEOTIDE SEQUENCE [LARGE SCALE GENOMIC DNA]</scope>
    <source>
        <strain evidence="2 3">GFJ2</strain>
    </source>
</reference>
<accession>A0A1P8ELK0</accession>
<dbReference type="RefSeq" id="WP_076033358.1">
    <property type="nucleotide sequence ID" value="NZ_CP016896.1"/>
</dbReference>
<dbReference type="InterPro" id="IPR024402">
    <property type="entry name" value="DUF2726"/>
</dbReference>